<evidence type="ECO:0000256" key="2">
    <source>
        <dbReference type="ARBA" id="ARBA00022448"/>
    </source>
</evidence>
<reference evidence="10" key="1">
    <citation type="journal article" date="2019" name="Int. J. Syst. Evol. Microbiol.">
        <title>The Global Catalogue of Microorganisms (GCM) 10K type strain sequencing project: providing services to taxonomists for standard genome sequencing and annotation.</title>
        <authorList>
            <consortium name="The Broad Institute Genomics Platform"/>
            <consortium name="The Broad Institute Genome Sequencing Center for Infectious Disease"/>
            <person name="Wu L."/>
            <person name="Ma J."/>
        </authorList>
    </citation>
    <scope>NUCLEOTIDE SEQUENCE [LARGE SCALE GENOMIC DNA]</scope>
    <source>
        <strain evidence="10">CGMCC 1.15353</strain>
    </source>
</reference>
<dbReference type="SUPFAM" id="SSF103481">
    <property type="entry name" value="Multidrug resistance efflux transporter EmrE"/>
    <property type="match status" value="1"/>
</dbReference>
<evidence type="ECO:0000256" key="7">
    <source>
        <dbReference type="RuleBase" id="RU003942"/>
    </source>
</evidence>
<dbReference type="Proteomes" id="UP000642571">
    <property type="component" value="Unassembled WGS sequence"/>
</dbReference>
<keyword evidence="4 7" id="KW-0812">Transmembrane</keyword>
<dbReference type="RefSeq" id="WP_188653308.1">
    <property type="nucleotide sequence ID" value="NZ_BMIN01000007.1"/>
</dbReference>
<dbReference type="PANTHER" id="PTHR30561:SF0">
    <property type="entry name" value="GUANIDINIUM EXPORTER"/>
    <property type="match status" value="1"/>
</dbReference>
<evidence type="ECO:0000256" key="6">
    <source>
        <dbReference type="ARBA" id="ARBA00023136"/>
    </source>
</evidence>
<evidence type="ECO:0000256" key="4">
    <source>
        <dbReference type="ARBA" id="ARBA00022692"/>
    </source>
</evidence>
<keyword evidence="5 8" id="KW-1133">Transmembrane helix</keyword>
<evidence type="ECO:0000256" key="8">
    <source>
        <dbReference type="SAM" id="Phobius"/>
    </source>
</evidence>
<comment type="subcellular location">
    <subcellularLocation>
        <location evidence="1 7">Cell membrane</location>
        <topology evidence="1 7">Multi-pass membrane protein</topology>
    </subcellularLocation>
</comment>
<organism evidence="9 10">
    <name type="scientific">Pontibacillus salipaludis</name>
    <dbReference type="NCBI Taxonomy" id="1697394"/>
    <lineage>
        <taxon>Bacteria</taxon>
        <taxon>Bacillati</taxon>
        <taxon>Bacillota</taxon>
        <taxon>Bacilli</taxon>
        <taxon>Bacillales</taxon>
        <taxon>Bacillaceae</taxon>
        <taxon>Pontibacillus</taxon>
    </lineage>
</organism>
<feature type="transmembrane region" description="Helical" evidence="8">
    <location>
        <begin position="26"/>
        <end position="46"/>
    </location>
</feature>
<evidence type="ECO:0000256" key="1">
    <source>
        <dbReference type="ARBA" id="ARBA00004651"/>
    </source>
</evidence>
<protein>
    <submittedName>
        <fullName evidence="9">QacE family quaternary ammonium compound efflux SMR transporter</fullName>
    </submittedName>
</protein>
<gene>
    <name evidence="9" type="ORF">GCM10011389_20010</name>
</gene>
<feature type="transmembrane region" description="Helical" evidence="8">
    <location>
        <begin position="58"/>
        <end position="77"/>
    </location>
</feature>
<dbReference type="InterPro" id="IPR037185">
    <property type="entry name" value="EmrE-like"/>
</dbReference>
<evidence type="ECO:0000313" key="9">
    <source>
        <dbReference type="EMBL" id="GGD12449.1"/>
    </source>
</evidence>
<dbReference type="PANTHER" id="PTHR30561">
    <property type="entry name" value="SMR FAMILY PROTON-DEPENDENT DRUG EFFLUX TRANSPORTER SUGE"/>
    <property type="match status" value="1"/>
</dbReference>
<keyword evidence="2" id="KW-0813">Transport</keyword>
<dbReference type="InterPro" id="IPR045324">
    <property type="entry name" value="Small_multidrug_res"/>
</dbReference>
<keyword evidence="3" id="KW-1003">Cell membrane</keyword>
<evidence type="ECO:0000313" key="10">
    <source>
        <dbReference type="Proteomes" id="UP000642571"/>
    </source>
</evidence>
<comment type="similarity">
    <text evidence="7">Belongs to the drug/metabolite transporter (DMT) superfamily. Small multidrug resistance (SMR) (TC 2.A.7.1) family.</text>
</comment>
<dbReference type="InterPro" id="IPR000390">
    <property type="entry name" value="Small_drug/metabolite_transptr"/>
</dbReference>
<dbReference type="EMBL" id="BMIN01000007">
    <property type="protein sequence ID" value="GGD12449.1"/>
    <property type="molecule type" value="Genomic_DNA"/>
</dbReference>
<dbReference type="Gene3D" id="1.10.3730.20">
    <property type="match status" value="1"/>
</dbReference>
<sequence>MGWTYVIVAGLLEIIWIFTMKQSEGFTQMVPSIVTVILLVVSFYIFSKAMEYISVGTAYAVFTGIGTVGAVTVEFVMEPELVSAIKVFFILVLLTGIVGLKITEKEESETSEVSH</sequence>
<name>A0ABQ1Q3T5_9BACI</name>
<feature type="transmembrane region" description="Helical" evidence="8">
    <location>
        <begin position="83"/>
        <end position="102"/>
    </location>
</feature>
<proteinExistence type="inferred from homology"/>
<comment type="caution">
    <text evidence="9">The sequence shown here is derived from an EMBL/GenBank/DDBJ whole genome shotgun (WGS) entry which is preliminary data.</text>
</comment>
<keyword evidence="10" id="KW-1185">Reference proteome</keyword>
<evidence type="ECO:0000256" key="5">
    <source>
        <dbReference type="ARBA" id="ARBA00022989"/>
    </source>
</evidence>
<evidence type="ECO:0000256" key="3">
    <source>
        <dbReference type="ARBA" id="ARBA00022475"/>
    </source>
</evidence>
<dbReference type="Pfam" id="PF00893">
    <property type="entry name" value="Multi_Drug_Res"/>
    <property type="match status" value="1"/>
</dbReference>
<accession>A0ABQ1Q3T5</accession>
<keyword evidence="6 8" id="KW-0472">Membrane</keyword>